<reference evidence="1 2" key="1">
    <citation type="journal article" date="2016" name="Genome Announc.">
        <title>Draft Genome Sequence of the Thermotolerant Cyanobacterium Desertifilum sp. IPPAS B-1220.</title>
        <authorList>
            <person name="Mironov K.S."/>
            <person name="Sinetova M.A."/>
            <person name="Bolatkhan K."/>
            <person name="Zayadan B.K."/>
            <person name="Ustinova V.V."/>
            <person name="Kupriyanova E.V."/>
            <person name="Skrypnik A.N."/>
            <person name="Gogoleva N.E."/>
            <person name="Gogolev Y.V."/>
            <person name="Los D.A."/>
        </authorList>
    </citation>
    <scope>NUCLEOTIDE SEQUENCE [LARGE SCALE GENOMIC DNA]</scope>
    <source>
        <strain evidence="1 2">IPPAS B-1220</strain>
    </source>
</reference>
<sequence length="74" mass="8916">MLEPRPRKLLDQVRDAIRVKHYSYSTEKTYVYWIRRFIPFHNKRHPNEMGTTEVTQFLTHLAVTEHVASTTPYL</sequence>
<gene>
    <name evidence="1" type="ORF">BH720_011360</name>
</gene>
<name>A0ACD5GYR1_9CYAN</name>
<dbReference type="Proteomes" id="UP000095472">
    <property type="component" value="Chromosome"/>
</dbReference>
<protein>
    <submittedName>
        <fullName evidence="1">Phage integrase N-terminal SAM-like domain-containing protein</fullName>
    </submittedName>
</protein>
<organism evidence="1 2">
    <name type="scientific">Desertifilum tharense IPPAS B-1220</name>
    <dbReference type="NCBI Taxonomy" id="1781255"/>
    <lineage>
        <taxon>Bacteria</taxon>
        <taxon>Bacillati</taxon>
        <taxon>Cyanobacteriota</taxon>
        <taxon>Cyanophyceae</taxon>
        <taxon>Desertifilales</taxon>
        <taxon>Desertifilaceae</taxon>
        <taxon>Desertifilum</taxon>
    </lineage>
</organism>
<accession>A0ACD5GYR1</accession>
<dbReference type="EMBL" id="CP182909">
    <property type="protein sequence ID" value="XPM66003.1"/>
    <property type="molecule type" value="Genomic_DNA"/>
</dbReference>
<proteinExistence type="predicted"/>
<evidence type="ECO:0000313" key="1">
    <source>
        <dbReference type="EMBL" id="XPM66003.1"/>
    </source>
</evidence>
<keyword evidence="2" id="KW-1185">Reference proteome</keyword>
<evidence type="ECO:0000313" key="2">
    <source>
        <dbReference type="Proteomes" id="UP000095472"/>
    </source>
</evidence>